<dbReference type="SUPFAM" id="SSF53335">
    <property type="entry name" value="S-adenosyl-L-methionine-dependent methyltransferases"/>
    <property type="match status" value="1"/>
</dbReference>
<dbReference type="GO" id="GO:0008168">
    <property type="term" value="F:methyltransferase activity"/>
    <property type="evidence" value="ECO:0007669"/>
    <property type="project" value="UniProtKB-KW"/>
</dbReference>
<evidence type="ECO:0000313" key="5">
    <source>
        <dbReference type="EMBL" id="KKM04008.1"/>
    </source>
</evidence>
<dbReference type="Pfam" id="PF00145">
    <property type="entry name" value="DNA_methylase"/>
    <property type="match status" value="1"/>
</dbReference>
<dbReference type="AlphaFoldDB" id="A0A0F9JYN3"/>
<dbReference type="EMBL" id="LAZR01016556">
    <property type="protein sequence ID" value="KKM04008.1"/>
    <property type="molecule type" value="Genomic_DNA"/>
</dbReference>
<name>A0A0F9JYN3_9ZZZZ</name>
<feature type="region of interest" description="Disordered" evidence="4">
    <location>
        <begin position="203"/>
        <end position="230"/>
    </location>
</feature>
<organism evidence="5">
    <name type="scientific">marine sediment metagenome</name>
    <dbReference type="NCBI Taxonomy" id="412755"/>
    <lineage>
        <taxon>unclassified sequences</taxon>
        <taxon>metagenomes</taxon>
        <taxon>ecological metagenomes</taxon>
    </lineage>
</organism>
<dbReference type="GO" id="GO:0032259">
    <property type="term" value="P:methylation"/>
    <property type="evidence" value="ECO:0007669"/>
    <property type="project" value="UniProtKB-KW"/>
</dbReference>
<evidence type="ECO:0000256" key="2">
    <source>
        <dbReference type="ARBA" id="ARBA00022679"/>
    </source>
</evidence>
<comment type="caution">
    <text evidence="5">The sequence shown here is derived from an EMBL/GenBank/DDBJ whole genome shotgun (WGS) entry which is preliminary data.</text>
</comment>
<sequence>MDNTNDITVLSLCTGYGGLELGLHRALGRPLRVVAVEIEAFAAANLVAKAEEGKLAIEALYPDLKTFPAERFSGCFDYILAGYPCQPFSVAGKRKGEADERHLWPFIRDHIQQIRPLFVFLENVAGHLRLGFDRVVRDLDELGYTVEAGLFTAAEVGAPHKRERLFILAYSQSIRAMRKSNGFCGENGRQGGTLLRQSIESGGELADTRPDDGRQGQPGQQQEELPEELSGGDKLANAELQGLYERGQYQTRQVARPGETQYDWEEPRTVESGMGRAVDGFAGRVDELRLLGNGVVPAQAELAFRTLYGNMNNE</sequence>
<keyword evidence="3" id="KW-0949">S-adenosyl-L-methionine</keyword>
<dbReference type="InterPro" id="IPR029063">
    <property type="entry name" value="SAM-dependent_MTases_sf"/>
</dbReference>
<reference evidence="5" key="1">
    <citation type="journal article" date="2015" name="Nature">
        <title>Complex archaea that bridge the gap between prokaryotes and eukaryotes.</title>
        <authorList>
            <person name="Spang A."/>
            <person name="Saw J.H."/>
            <person name="Jorgensen S.L."/>
            <person name="Zaremba-Niedzwiedzka K."/>
            <person name="Martijn J."/>
            <person name="Lind A.E."/>
            <person name="van Eijk R."/>
            <person name="Schleper C."/>
            <person name="Guy L."/>
            <person name="Ettema T.J."/>
        </authorList>
    </citation>
    <scope>NUCLEOTIDE SEQUENCE</scope>
</reference>
<dbReference type="PANTHER" id="PTHR46098:SF1">
    <property type="entry name" value="TRNA (CYTOSINE(38)-C(5))-METHYLTRANSFERASE"/>
    <property type="match status" value="1"/>
</dbReference>
<protein>
    <recommendedName>
        <fullName evidence="6">DNA (cytosine-5-)-methyltransferase</fullName>
    </recommendedName>
</protein>
<evidence type="ECO:0008006" key="6">
    <source>
        <dbReference type="Google" id="ProtNLM"/>
    </source>
</evidence>
<dbReference type="InterPro" id="IPR001525">
    <property type="entry name" value="C5_MeTfrase"/>
</dbReference>
<proteinExistence type="predicted"/>
<dbReference type="InterPro" id="IPR018117">
    <property type="entry name" value="C5_DNA_meth_AS"/>
</dbReference>
<evidence type="ECO:0000256" key="1">
    <source>
        <dbReference type="ARBA" id="ARBA00022603"/>
    </source>
</evidence>
<evidence type="ECO:0000256" key="3">
    <source>
        <dbReference type="ARBA" id="ARBA00022691"/>
    </source>
</evidence>
<dbReference type="Gene3D" id="3.40.50.150">
    <property type="entry name" value="Vaccinia Virus protein VP39"/>
    <property type="match status" value="1"/>
</dbReference>
<keyword evidence="2" id="KW-0808">Transferase</keyword>
<dbReference type="PROSITE" id="PS00094">
    <property type="entry name" value="C5_MTASE_1"/>
    <property type="match status" value="1"/>
</dbReference>
<dbReference type="PROSITE" id="PS51679">
    <property type="entry name" value="SAM_MT_C5"/>
    <property type="match status" value="1"/>
</dbReference>
<gene>
    <name evidence="5" type="ORF">LCGC14_1768690</name>
</gene>
<dbReference type="InterPro" id="IPR050750">
    <property type="entry name" value="C5-MTase"/>
</dbReference>
<keyword evidence="1" id="KW-0489">Methyltransferase</keyword>
<dbReference type="PRINTS" id="PR00105">
    <property type="entry name" value="C5METTRFRASE"/>
</dbReference>
<accession>A0A0F9JYN3</accession>
<evidence type="ECO:0000256" key="4">
    <source>
        <dbReference type="SAM" id="MobiDB-lite"/>
    </source>
</evidence>
<dbReference type="PANTHER" id="PTHR46098">
    <property type="entry name" value="TRNA (CYTOSINE(38)-C(5))-METHYLTRANSFERASE"/>
    <property type="match status" value="1"/>
</dbReference>